<dbReference type="InterPro" id="IPR053134">
    <property type="entry name" value="RNA-dir_DNA_polymerase"/>
</dbReference>
<dbReference type="Proteomes" id="UP000818029">
    <property type="component" value="Chromosome A07"/>
</dbReference>
<dbReference type="Gene3D" id="3.10.10.10">
    <property type="entry name" value="HIV Type 1 Reverse Transcriptase, subunit A, domain 1"/>
    <property type="match status" value="1"/>
</dbReference>
<protein>
    <submittedName>
        <fullName evidence="2">Uncharacterized protein</fullName>
    </submittedName>
</protein>
<dbReference type="RefSeq" id="XP_040930123.1">
    <property type="nucleotide sequence ID" value="XM_041074189.1"/>
</dbReference>
<dbReference type="PANTHER" id="PTHR24559">
    <property type="entry name" value="TRANSPOSON TY3-I GAG-POL POLYPROTEIN"/>
    <property type="match status" value="1"/>
</dbReference>
<evidence type="ECO:0000313" key="1">
    <source>
        <dbReference type="Proteomes" id="UP000818029"/>
    </source>
</evidence>
<organism evidence="1 2">
    <name type="scientific">Gossypium hirsutum</name>
    <name type="common">Upland cotton</name>
    <name type="synonym">Gossypium mexicanum</name>
    <dbReference type="NCBI Taxonomy" id="3635"/>
    <lineage>
        <taxon>Eukaryota</taxon>
        <taxon>Viridiplantae</taxon>
        <taxon>Streptophyta</taxon>
        <taxon>Embryophyta</taxon>
        <taxon>Tracheophyta</taxon>
        <taxon>Spermatophyta</taxon>
        <taxon>Magnoliopsida</taxon>
        <taxon>eudicotyledons</taxon>
        <taxon>Gunneridae</taxon>
        <taxon>Pentapetalae</taxon>
        <taxon>rosids</taxon>
        <taxon>malvids</taxon>
        <taxon>Malvales</taxon>
        <taxon>Malvaceae</taxon>
        <taxon>Malvoideae</taxon>
        <taxon>Gossypium</taxon>
    </lineage>
</organism>
<dbReference type="InterPro" id="IPR043502">
    <property type="entry name" value="DNA/RNA_pol_sf"/>
</dbReference>
<reference evidence="2" key="2">
    <citation type="submission" date="2025-08" db="UniProtKB">
        <authorList>
            <consortium name="RefSeq"/>
        </authorList>
    </citation>
    <scope>IDENTIFICATION</scope>
</reference>
<sequence>MKGWLILALVEEHGWGIRQDFVVLNLVKDNDRGEIKLMVLSGLEVLSKSRSAGDNALSQAILRILEKVVGPQFGAGGRGSITERLWSNGAKLFRGVTRAAPSVTEYWLEVTKRIINDLDCTPEQKFKGGVSLLRDEAYQWLLTVEEGDKSVADYEAEFLRLSRYARGMVALEYERCVRFEDGLRDNLRHRVSWDCTTKRVVLRTEDYRGVVVVGKCRDYLSIVISILVAEKLVRKGCEAYLAYVSVSGSRDSSVGNIRTLNKLTVKNKYPLPRIDDLFDQFLRASMFSMINLQSGYHQLRFIVVFIDDILVYSKTEDEHDGHLKVVLQILREK</sequence>
<dbReference type="GeneID" id="121203741"/>
<evidence type="ECO:0000313" key="2">
    <source>
        <dbReference type="RefSeq" id="XP_040930123.1"/>
    </source>
</evidence>
<dbReference type="PANTHER" id="PTHR24559:SF447">
    <property type="entry name" value="RNA-DIRECTED DNA POLYMERASE HOMOLOG"/>
    <property type="match status" value="1"/>
</dbReference>
<name>A0ABM2YHV0_GOSHI</name>
<dbReference type="SUPFAM" id="SSF56672">
    <property type="entry name" value="DNA/RNA polymerases"/>
    <property type="match status" value="1"/>
</dbReference>
<dbReference type="InterPro" id="IPR043128">
    <property type="entry name" value="Rev_trsase/Diguanyl_cyclase"/>
</dbReference>
<keyword evidence="1" id="KW-1185">Reference proteome</keyword>
<reference evidence="1" key="1">
    <citation type="journal article" date="2020" name="Nat. Genet.">
        <title>Genomic diversifications of five Gossypium allopolyploid species and their impact on cotton improvement.</title>
        <authorList>
            <person name="Chen Z.J."/>
            <person name="Sreedasyam A."/>
            <person name="Ando A."/>
            <person name="Song Q."/>
            <person name="De Santiago L.M."/>
            <person name="Hulse-Kemp A.M."/>
            <person name="Ding M."/>
            <person name="Ye W."/>
            <person name="Kirkbride R.C."/>
            <person name="Jenkins J."/>
            <person name="Plott C."/>
            <person name="Lovell J."/>
            <person name="Lin Y.M."/>
            <person name="Vaughn R."/>
            <person name="Liu B."/>
            <person name="Simpson S."/>
            <person name="Scheffler B.E."/>
            <person name="Wen L."/>
            <person name="Saski C.A."/>
            <person name="Grover C.E."/>
            <person name="Hu G."/>
            <person name="Conover J.L."/>
            <person name="Carlson J.W."/>
            <person name="Shu S."/>
            <person name="Boston L.B."/>
            <person name="Williams M."/>
            <person name="Peterson D.G."/>
            <person name="McGee K."/>
            <person name="Jones D.C."/>
            <person name="Wendel J.F."/>
            <person name="Stelly D.M."/>
            <person name="Grimwood J."/>
            <person name="Schmutz J."/>
        </authorList>
    </citation>
    <scope>NUCLEOTIDE SEQUENCE [LARGE SCALE GENOMIC DNA]</scope>
    <source>
        <strain evidence="1">cv. TM-1</strain>
    </source>
</reference>
<accession>A0ABM2YHV0</accession>
<gene>
    <name evidence="2" type="primary">LOC121203741</name>
</gene>
<proteinExistence type="predicted"/>
<dbReference type="Gene3D" id="3.30.70.270">
    <property type="match status" value="2"/>
</dbReference>